<organism evidence="1 2">
    <name type="scientific">Falsigemmobacter faecalis</name>
    <dbReference type="NCBI Taxonomy" id="2488730"/>
    <lineage>
        <taxon>Bacteria</taxon>
        <taxon>Pseudomonadati</taxon>
        <taxon>Pseudomonadota</taxon>
        <taxon>Alphaproteobacteria</taxon>
        <taxon>Rhodobacterales</taxon>
        <taxon>Paracoccaceae</taxon>
        <taxon>Falsigemmobacter</taxon>
    </lineage>
</organism>
<name>A0A3P3DCG0_9RHOB</name>
<dbReference type="EMBL" id="RRAZ01000028">
    <property type="protein sequence ID" value="RRH71990.1"/>
    <property type="molecule type" value="Genomic_DNA"/>
</dbReference>
<dbReference type="OrthoDB" id="7770859at2"/>
<reference evidence="1 2" key="1">
    <citation type="submission" date="2018-11" db="EMBL/GenBank/DDBJ databases">
        <title>Gemmobacter sp. nov., YIM 102744-1 draft genome.</title>
        <authorList>
            <person name="Li G."/>
            <person name="Jiang Y."/>
        </authorList>
    </citation>
    <scope>NUCLEOTIDE SEQUENCE [LARGE SCALE GENOMIC DNA]</scope>
    <source>
        <strain evidence="1 2">YIM 102744-1</strain>
    </source>
</reference>
<dbReference type="Proteomes" id="UP000282125">
    <property type="component" value="Unassembled WGS sequence"/>
</dbReference>
<evidence type="ECO:0000313" key="1">
    <source>
        <dbReference type="EMBL" id="RRH71990.1"/>
    </source>
</evidence>
<gene>
    <name evidence="1" type="ORF">EG244_15870</name>
</gene>
<accession>A0A3P3DCG0</accession>
<comment type="caution">
    <text evidence="1">The sequence shown here is derived from an EMBL/GenBank/DDBJ whole genome shotgun (WGS) entry which is preliminary data.</text>
</comment>
<dbReference type="AlphaFoldDB" id="A0A3P3DCG0"/>
<keyword evidence="2" id="KW-1185">Reference proteome</keyword>
<protein>
    <submittedName>
        <fullName evidence="1">Uncharacterized protein</fullName>
    </submittedName>
</protein>
<dbReference type="RefSeq" id="WP_124966161.1">
    <property type="nucleotide sequence ID" value="NZ_RRAZ01000028.1"/>
</dbReference>
<sequence length="204" mass="22006">MRFYDPAFAASLAAAREGGIAPAMFVHFAARDRETGAVVSLNVWSGDEDLTLALQAADGSTVSRTYVGGCGLRVEDIVYSADLNDRPVSVTVSQIAPFAQLLARGHDLRLAHCEIHATTWTRGALTSAPQIEWIGIVDAGPISTPSAGSEGGVTITIRSELMTQLLAINPAKSSDEHQRRRSLLDTFSRYSASIRSRSVQWFKD</sequence>
<evidence type="ECO:0000313" key="2">
    <source>
        <dbReference type="Proteomes" id="UP000282125"/>
    </source>
</evidence>
<proteinExistence type="predicted"/>